<dbReference type="PANTHER" id="PTHR15549">
    <property type="entry name" value="PAIRED IMMUNOGLOBULIN-LIKE TYPE 2 RECEPTOR"/>
    <property type="match status" value="1"/>
</dbReference>
<dbReference type="AlphaFoldDB" id="A0A9P4X1J6"/>
<feature type="region of interest" description="Disordered" evidence="5">
    <location>
        <begin position="37"/>
        <end position="81"/>
    </location>
</feature>
<name>A0A9P4X1J6_9PLEO</name>
<dbReference type="EMBL" id="SWKV01000001">
    <property type="protein sequence ID" value="KAF3047969.1"/>
    <property type="molecule type" value="Genomic_DNA"/>
</dbReference>
<dbReference type="Proteomes" id="UP000758155">
    <property type="component" value="Unassembled WGS sequence"/>
</dbReference>
<evidence type="ECO:0000313" key="7">
    <source>
        <dbReference type="EMBL" id="KAF3047969.1"/>
    </source>
</evidence>
<evidence type="ECO:0000256" key="1">
    <source>
        <dbReference type="ARBA" id="ARBA00004167"/>
    </source>
</evidence>
<evidence type="ECO:0000256" key="3">
    <source>
        <dbReference type="ARBA" id="ARBA00022989"/>
    </source>
</evidence>
<keyword evidence="3 6" id="KW-1133">Transmembrane helix</keyword>
<dbReference type="InterPro" id="IPR051694">
    <property type="entry name" value="Immunoregulatory_rcpt-like"/>
</dbReference>
<reference evidence="7" key="1">
    <citation type="submission" date="2019-04" db="EMBL/GenBank/DDBJ databases">
        <title>Sequencing of skin fungus with MAO and IRED activity.</title>
        <authorList>
            <person name="Marsaioli A.J."/>
            <person name="Bonatto J.M.C."/>
            <person name="Reis Junior O."/>
        </authorList>
    </citation>
    <scope>NUCLEOTIDE SEQUENCE</scope>
    <source>
        <strain evidence="7">28M1</strain>
    </source>
</reference>
<comment type="subcellular location">
    <subcellularLocation>
        <location evidence="1">Membrane</location>
        <topology evidence="1">Single-pass membrane protein</topology>
    </subcellularLocation>
</comment>
<gene>
    <name evidence="7" type="ORF">E8E12_002925</name>
</gene>
<evidence type="ECO:0000256" key="4">
    <source>
        <dbReference type="ARBA" id="ARBA00023136"/>
    </source>
</evidence>
<comment type="caution">
    <text evidence="7">The sequence shown here is derived from an EMBL/GenBank/DDBJ whole genome shotgun (WGS) entry which is preliminary data.</text>
</comment>
<protein>
    <submittedName>
        <fullName evidence="7">Uncharacterized protein</fullName>
    </submittedName>
</protein>
<keyword evidence="8" id="KW-1185">Reference proteome</keyword>
<evidence type="ECO:0000256" key="5">
    <source>
        <dbReference type="SAM" id="MobiDB-lite"/>
    </source>
</evidence>
<accession>A0A9P4X1J6</accession>
<dbReference type="PANTHER" id="PTHR15549:SF30">
    <property type="entry name" value="MID2 DOMAIN-CONTAINING PROTEIN"/>
    <property type="match status" value="1"/>
</dbReference>
<organism evidence="7 8">
    <name type="scientific">Didymella heteroderae</name>
    <dbReference type="NCBI Taxonomy" id="1769908"/>
    <lineage>
        <taxon>Eukaryota</taxon>
        <taxon>Fungi</taxon>
        <taxon>Dikarya</taxon>
        <taxon>Ascomycota</taxon>
        <taxon>Pezizomycotina</taxon>
        <taxon>Dothideomycetes</taxon>
        <taxon>Pleosporomycetidae</taxon>
        <taxon>Pleosporales</taxon>
        <taxon>Pleosporineae</taxon>
        <taxon>Didymellaceae</taxon>
        <taxon>Didymella</taxon>
    </lineage>
</organism>
<dbReference type="GO" id="GO:0071944">
    <property type="term" value="C:cell periphery"/>
    <property type="evidence" value="ECO:0007669"/>
    <property type="project" value="UniProtKB-ARBA"/>
</dbReference>
<dbReference type="OrthoDB" id="10628484at2759"/>
<evidence type="ECO:0000256" key="6">
    <source>
        <dbReference type="SAM" id="Phobius"/>
    </source>
</evidence>
<keyword evidence="2 6" id="KW-0812">Transmembrane</keyword>
<feature type="compositionally biased region" description="Low complexity" evidence="5">
    <location>
        <begin position="44"/>
        <end position="81"/>
    </location>
</feature>
<dbReference type="GO" id="GO:0016020">
    <property type="term" value="C:membrane"/>
    <property type="evidence" value="ECO:0007669"/>
    <property type="project" value="UniProtKB-SubCell"/>
</dbReference>
<proteinExistence type="predicted"/>
<feature type="transmembrane region" description="Helical" evidence="6">
    <location>
        <begin position="93"/>
        <end position="118"/>
    </location>
</feature>
<evidence type="ECO:0000256" key="2">
    <source>
        <dbReference type="ARBA" id="ARBA00022692"/>
    </source>
</evidence>
<evidence type="ECO:0000313" key="8">
    <source>
        <dbReference type="Proteomes" id="UP000758155"/>
    </source>
</evidence>
<keyword evidence="4 6" id="KW-0472">Membrane</keyword>
<sequence>MLFSNNIWAAYGIRTAPEESFEMQNLNHLAQRATAAEPSLVVDTSTAPTPSTSKPTASSTTTPQTTTTFEPAVPIAPSASPATPSSFRLSPAAIAGLCIGIGVLVVLAGYIALEVCVLRRRRRERALRRAVEEVENGSIRSDSVRSEVKSREEFVVDEKNVHADEEIWSVEEGRKGLSLPRRMW</sequence>